<protein>
    <submittedName>
        <fullName evidence="5">Phytochrome-like protein cph2</fullName>
    </submittedName>
</protein>
<dbReference type="EMBL" id="FWFT01000004">
    <property type="protein sequence ID" value="SLN50490.1"/>
    <property type="molecule type" value="Genomic_DNA"/>
</dbReference>
<dbReference type="InterPro" id="IPR005330">
    <property type="entry name" value="MHYT_dom"/>
</dbReference>
<dbReference type="Proteomes" id="UP000193623">
    <property type="component" value="Unassembled WGS sequence"/>
</dbReference>
<dbReference type="AlphaFoldDB" id="A0A1Y5T2A5"/>
<dbReference type="CDD" id="cd01948">
    <property type="entry name" value="EAL"/>
    <property type="match status" value="1"/>
</dbReference>
<feature type="transmembrane region" description="Helical" evidence="1">
    <location>
        <begin position="215"/>
        <end position="237"/>
    </location>
</feature>
<dbReference type="InterPro" id="IPR000160">
    <property type="entry name" value="GGDEF_dom"/>
</dbReference>
<gene>
    <name evidence="5" type="primary">cph2_3</name>
    <name evidence="5" type="ORF">PSJ8397_02636</name>
</gene>
<feature type="domain" description="EAL" evidence="2">
    <location>
        <begin position="422"/>
        <end position="672"/>
    </location>
</feature>
<dbReference type="SMART" id="SM00052">
    <property type="entry name" value="EAL"/>
    <property type="match status" value="1"/>
</dbReference>
<sequence length="683" mass="74854">MYRIYACITQDHHFGLLAFAVASCLTGSIIFVLLLRRMVRSEGRHQVLYLALASIIGGATIWSTHFLSMLAYDPGVQHVYDPVLTIKSLLIAAVGLLISCVALAYCRGWMRVVLPGALFGLTVATMHYTGMNAVILPGHILWEADRVLWSVVAGTVLGVMGYHRILYPYTRYCRSGAIALIILAICAMHFTGMTAFTIALDSGVPVPEQLVSDQVFAIFVVSVATVLYLVGYFSFGIDTENIGRMREAVLKDPLTGLPNRIQLKSVMAKLGRQLAEDTTMRVAVLTFDLDNFKHINDSQGHAVGDEILCSIAARLAETLGPAEFVARYGGDEFVIIKWNFQRVDQVVAMADRLNGVLMEPIEVSAGVFSVGISIGAATSIEDGRDIEDLMKKSDMAMYHAKSQPDIYLAMFDEAMAKASHARIAMIADLRTALEVGHFELNYQIQNAMSTLEPEGFEALIRWRHPEKGLIAPDDFIPLAEETGLIRGIGLWVLNTACEEAAKWTKPYSIAVNVAPQQLVQPSFVDQVAMTLDKTGLDPARLELEITEAGMINDPENTLRVMTELKAMGIRIAMDDFGTGYSSLASLQAFPFDKIKIDRSFVNAAHSDEQRAAIVRSTLLLGHALKIPVLAEGVEDESDLEFLRAENCASVQGFYFGLPLSHEQLQQVVSGEVLHSTDVASKAS</sequence>
<evidence type="ECO:0000256" key="1">
    <source>
        <dbReference type="PROSITE-ProRule" id="PRU00244"/>
    </source>
</evidence>
<dbReference type="Pfam" id="PF00990">
    <property type="entry name" value="GGDEF"/>
    <property type="match status" value="1"/>
</dbReference>
<evidence type="ECO:0000313" key="5">
    <source>
        <dbReference type="EMBL" id="SLN50490.1"/>
    </source>
</evidence>
<proteinExistence type="predicted"/>
<dbReference type="SMART" id="SM00267">
    <property type="entry name" value="GGDEF"/>
    <property type="match status" value="1"/>
</dbReference>
<keyword evidence="6" id="KW-1185">Reference proteome</keyword>
<dbReference type="PROSITE" id="PS50887">
    <property type="entry name" value="GGDEF"/>
    <property type="match status" value="1"/>
</dbReference>
<feature type="domain" description="GGDEF" evidence="3">
    <location>
        <begin position="280"/>
        <end position="413"/>
    </location>
</feature>
<dbReference type="RefSeq" id="WP_085865030.1">
    <property type="nucleotide sequence ID" value="NZ_FWFT01000004.1"/>
</dbReference>
<organism evidence="5 6">
    <name type="scientific">Pseudooctadecabacter jejudonensis</name>
    <dbReference type="NCBI Taxonomy" id="1391910"/>
    <lineage>
        <taxon>Bacteria</taxon>
        <taxon>Pseudomonadati</taxon>
        <taxon>Pseudomonadota</taxon>
        <taxon>Alphaproteobacteria</taxon>
        <taxon>Rhodobacterales</taxon>
        <taxon>Paracoccaceae</taxon>
        <taxon>Pseudooctadecabacter</taxon>
    </lineage>
</organism>
<dbReference type="GO" id="GO:0016020">
    <property type="term" value="C:membrane"/>
    <property type="evidence" value="ECO:0007669"/>
    <property type="project" value="UniProtKB-UniRule"/>
</dbReference>
<dbReference type="InterPro" id="IPR043128">
    <property type="entry name" value="Rev_trsase/Diguanyl_cyclase"/>
</dbReference>
<feature type="transmembrane region" description="Helical" evidence="1">
    <location>
        <begin position="177"/>
        <end position="200"/>
    </location>
</feature>
<evidence type="ECO:0000259" key="2">
    <source>
        <dbReference type="PROSITE" id="PS50883"/>
    </source>
</evidence>
<dbReference type="InterPro" id="IPR052155">
    <property type="entry name" value="Biofilm_reg_signaling"/>
</dbReference>
<dbReference type="OrthoDB" id="9814202at2"/>
<keyword evidence="1" id="KW-0472">Membrane</keyword>
<keyword evidence="1" id="KW-1133">Transmembrane helix</keyword>
<dbReference type="InterPro" id="IPR035919">
    <property type="entry name" value="EAL_sf"/>
</dbReference>
<dbReference type="InterPro" id="IPR001633">
    <property type="entry name" value="EAL_dom"/>
</dbReference>
<dbReference type="Gene3D" id="3.20.20.450">
    <property type="entry name" value="EAL domain"/>
    <property type="match status" value="1"/>
</dbReference>
<dbReference type="PANTHER" id="PTHR44757">
    <property type="entry name" value="DIGUANYLATE CYCLASE DGCP"/>
    <property type="match status" value="1"/>
</dbReference>
<feature type="transmembrane region" description="Helical" evidence="1">
    <location>
        <begin position="112"/>
        <end position="135"/>
    </location>
</feature>
<feature type="transmembrane region" description="Helical" evidence="1">
    <location>
        <begin position="47"/>
        <end position="72"/>
    </location>
</feature>
<dbReference type="PROSITE" id="PS50883">
    <property type="entry name" value="EAL"/>
    <property type="match status" value="1"/>
</dbReference>
<feature type="domain" description="MHYT" evidence="4">
    <location>
        <begin position="12"/>
        <end position="199"/>
    </location>
</feature>
<dbReference type="NCBIfam" id="TIGR00254">
    <property type="entry name" value="GGDEF"/>
    <property type="match status" value="1"/>
</dbReference>
<dbReference type="SUPFAM" id="SSF55073">
    <property type="entry name" value="Nucleotide cyclase"/>
    <property type="match status" value="1"/>
</dbReference>
<feature type="transmembrane region" description="Helical" evidence="1">
    <location>
        <begin position="84"/>
        <end position="105"/>
    </location>
</feature>
<dbReference type="SUPFAM" id="SSF141868">
    <property type="entry name" value="EAL domain-like"/>
    <property type="match status" value="1"/>
</dbReference>
<dbReference type="PROSITE" id="PS50924">
    <property type="entry name" value="MHYT"/>
    <property type="match status" value="1"/>
</dbReference>
<feature type="transmembrane region" description="Helical" evidence="1">
    <location>
        <begin position="12"/>
        <end position="35"/>
    </location>
</feature>
<evidence type="ECO:0000259" key="4">
    <source>
        <dbReference type="PROSITE" id="PS50924"/>
    </source>
</evidence>
<reference evidence="5 6" key="1">
    <citation type="submission" date="2017-03" db="EMBL/GenBank/DDBJ databases">
        <authorList>
            <person name="Afonso C.L."/>
            <person name="Miller P.J."/>
            <person name="Scott M.A."/>
            <person name="Spackman E."/>
            <person name="Goraichik I."/>
            <person name="Dimitrov K.M."/>
            <person name="Suarez D.L."/>
            <person name="Swayne D.E."/>
        </authorList>
    </citation>
    <scope>NUCLEOTIDE SEQUENCE [LARGE SCALE GENOMIC DNA]</scope>
    <source>
        <strain evidence="5 6">CECT 8397</strain>
    </source>
</reference>
<dbReference type="PANTHER" id="PTHR44757:SF2">
    <property type="entry name" value="BIOFILM ARCHITECTURE MAINTENANCE PROTEIN MBAA"/>
    <property type="match status" value="1"/>
</dbReference>
<feature type="transmembrane region" description="Helical" evidence="1">
    <location>
        <begin position="147"/>
        <end position="165"/>
    </location>
</feature>
<dbReference type="InterPro" id="IPR029787">
    <property type="entry name" value="Nucleotide_cyclase"/>
</dbReference>
<dbReference type="Pfam" id="PF03707">
    <property type="entry name" value="MHYT"/>
    <property type="match status" value="3"/>
</dbReference>
<accession>A0A1Y5T2A5</accession>
<evidence type="ECO:0000313" key="6">
    <source>
        <dbReference type="Proteomes" id="UP000193623"/>
    </source>
</evidence>
<dbReference type="CDD" id="cd01949">
    <property type="entry name" value="GGDEF"/>
    <property type="match status" value="1"/>
</dbReference>
<dbReference type="PROSITE" id="PS51257">
    <property type="entry name" value="PROKAR_LIPOPROTEIN"/>
    <property type="match status" value="1"/>
</dbReference>
<name>A0A1Y5T2A5_9RHOB</name>
<evidence type="ECO:0000259" key="3">
    <source>
        <dbReference type="PROSITE" id="PS50887"/>
    </source>
</evidence>
<dbReference type="Pfam" id="PF00563">
    <property type="entry name" value="EAL"/>
    <property type="match status" value="1"/>
</dbReference>
<dbReference type="Gene3D" id="3.30.70.270">
    <property type="match status" value="1"/>
</dbReference>
<keyword evidence="1" id="KW-0812">Transmembrane</keyword>